<organism evidence="1 2">
    <name type="scientific">Asparagus officinalis</name>
    <name type="common">Garden asparagus</name>
    <dbReference type="NCBI Taxonomy" id="4686"/>
    <lineage>
        <taxon>Eukaryota</taxon>
        <taxon>Viridiplantae</taxon>
        <taxon>Streptophyta</taxon>
        <taxon>Embryophyta</taxon>
        <taxon>Tracheophyta</taxon>
        <taxon>Spermatophyta</taxon>
        <taxon>Magnoliopsida</taxon>
        <taxon>Liliopsida</taxon>
        <taxon>Asparagales</taxon>
        <taxon>Asparagaceae</taxon>
        <taxon>Asparagoideae</taxon>
        <taxon>Asparagus</taxon>
    </lineage>
</organism>
<dbReference type="InterPro" id="IPR029058">
    <property type="entry name" value="AB_hydrolase_fold"/>
</dbReference>
<dbReference type="PANTHER" id="PTHR45763">
    <property type="entry name" value="HYDROLASE, ALPHA/BETA FOLD FAMILY PROTEIN, EXPRESSED-RELATED"/>
    <property type="match status" value="1"/>
</dbReference>
<evidence type="ECO:0000313" key="2">
    <source>
        <dbReference type="Proteomes" id="UP000243459"/>
    </source>
</evidence>
<accession>A0A5P1F0L9</accession>
<dbReference type="Gene3D" id="3.40.50.1820">
    <property type="entry name" value="alpha/beta hydrolase"/>
    <property type="match status" value="1"/>
</dbReference>
<dbReference type="EMBL" id="CM007384">
    <property type="protein sequence ID" value="ONK71273.1"/>
    <property type="molecule type" value="Genomic_DNA"/>
</dbReference>
<evidence type="ECO:0008006" key="3">
    <source>
        <dbReference type="Google" id="ProtNLM"/>
    </source>
</evidence>
<protein>
    <recommendedName>
        <fullName evidence="3">AB hydrolase-1 domain-containing protein</fullName>
    </recommendedName>
</protein>
<keyword evidence="2" id="KW-1185">Reference proteome</keyword>
<dbReference type="Proteomes" id="UP000243459">
    <property type="component" value="Chromosome 4"/>
</dbReference>
<dbReference type="PANTHER" id="PTHR45763:SF51">
    <property type="entry name" value="ALPHA_BETA-HYDROLASES SUPERFAMILY PROTEIN"/>
    <property type="match status" value="1"/>
</dbReference>
<dbReference type="AlphaFoldDB" id="A0A5P1F0L9"/>
<sequence>MLGSLEQFSNVESFWDDIQHYFTSSFNAAKKARQQGDFESIYSDMNIAFANWEFGPMDLATNPIDGSVHLWQGAEDLIVSVSLSRYISQKLPWIQYHELQNAGHLFPLADGMTDIIVKALVTGDQ</sequence>
<dbReference type="Gramene" id="ONK71273">
    <property type="protein sequence ID" value="ONK71273"/>
    <property type="gene ID" value="A4U43_C04F6780"/>
</dbReference>
<proteinExistence type="predicted"/>
<dbReference type="OMA" id="NIAFANW"/>
<gene>
    <name evidence="1" type="ORF">A4U43_C04F6780</name>
</gene>
<name>A0A5P1F0L9_ASPOF</name>
<evidence type="ECO:0000313" key="1">
    <source>
        <dbReference type="EMBL" id="ONK71273.1"/>
    </source>
</evidence>
<dbReference type="SUPFAM" id="SSF53474">
    <property type="entry name" value="alpha/beta-Hydrolases"/>
    <property type="match status" value="1"/>
</dbReference>
<reference evidence="2" key="1">
    <citation type="journal article" date="2017" name="Nat. Commun.">
        <title>The asparagus genome sheds light on the origin and evolution of a young Y chromosome.</title>
        <authorList>
            <person name="Harkess A."/>
            <person name="Zhou J."/>
            <person name="Xu C."/>
            <person name="Bowers J.E."/>
            <person name="Van der Hulst R."/>
            <person name="Ayyampalayam S."/>
            <person name="Mercati F."/>
            <person name="Riccardi P."/>
            <person name="McKain M.R."/>
            <person name="Kakrana A."/>
            <person name="Tang H."/>
            <person name="Ray J."/>
            <person name="Groenendijk J."/>
            <person name="Arikit S."/>
            <person name="Mathioni S.M."/>
            <person name="Nakano M."/>
            <person name="Shan H."/>
            <person name="Telgmann-Rauber A."/>
            <person name="Kanno A."/>
            <person name="Yue Z."/>
            <person name="Chen H."/>
            <person name="Li W."/>
            <person name="Chen Y."/>
            <person name="Xu X."/>
            <person name="Zhang Y."/>
            <person name="Luo S."/>
            <person name="Chen H."/>
            <person name="Gao J."/>
            <person name="Mao Z."/>
            <person name="Pires J.C."/>
            <person name="Luo M."/>
            <person name="Kudrna D."/>
            <person name="Wing R.A."/>
            <person name="Meyers B.C."/>
            <person name="Yi K."/>
            <person name="Kong H."/>
            <person name="Lavrijsen P."/>
            <person name="Sunseri F."/>
            <person name="Falavigna A."/>
            <person name="Ye Y."/>
            <person name="Leebens-Mack J.H."/>
            <person name="Chen G."/>
        </authorList>
    </citation>
    <scope>NUCLEOTIDE SEQUENCE [LARGE SCALE GENOMIC DNA]</scope>
    <source>
        <strain evidence="2">cv. DH0086</strain>
    </source>
</reference>